<evidence type="ECO:0000313" key="2">
    <source>
        <dbReference type="Proteomes" id="UP000186895"/>
    </source>
</evidence>
<dbReference type="EMBL" id="FTMN01000008">
    <property type="protein sequence ID" value="SIQ74654.1"/>
    <property type="molecule type" value="Genomic_DNA"/>
</dbReference>
<name>A0A1N6V9V3_9GAMM</name>
<evidence type="ECO:0008006" key="3">
    <source>
        <dbReference type="Google" id="ProtNLM"/>
    </source>
</evidence>
<gene>
    <name evidence="1" type="ORF">SAMN05421647_108126</name>
</gene>
<sequence length="129" mass="14457">MKHLSLLVAMVLLGGCMSLGGTKDESIGEFYSLDTRDFRLCKGTSTHCVSLITVVSMQHELGPIEDKFGRSVRGPNYPLDLTRMLISPPNEAYTSQRLDAEGRYRRLPVNSQTNTVWSLMKSGSEQMYH</sequence>
<accession>A0A1N6V9V3</accession>
<evidence type="ECO:0000313" key="1">
    <source>
        <dbReference type="EMBL" id="SIQ74654.1"/>
    </source>
</evidence>
<organism evidence="1 2">
    <name type="scientific">Marinobacterium stanieri</name>
    <dbReference type="NCBI Taxonomy" id="49186"/>
    <lineage>
        <taxon>Bacteria</taxon>
        <taxon>Pseudomonadati</taxon>
        <taxon>Pseudomonadota</taxon>
        <taxon>Gammaproteobacteria</taxon>
        <taxon>Oceanospirillales</taxon>
        <taxon>Oceanospirillaceae</taxon>
        <taxon>Marinobacterium</taxon>
    </lineage>
</organism>
<protein>
    <recommendedName>
        <fullName evidence="3">Lipoprotein</fullName>
    </recommendedName>
</protein>
<dbReference type="RefSeq" id="WP_076464465.1">
    <property type="nucleotide sequence ID" value="NZ_FTMN01000008.1"/>
</dbReference>
<dbReference type="eggNOG" id="ENOG50336MW">
    <property type="taxonomic scope" value="Bacteria"/>
</dbReference>
<proteinExistence type="predicted"/>
<keyword evidence="2" id="KW-1185">Reference proteome</keyword>
<reference evidence="1 2" key="1">
    <citation type="submission" date="2017-01" db="EMBL/GenBank/DDBJ databases">
        <authorList>
            <person name="Mah S.A."/>
            <person name="Swanson W.J."/>
            <person name="Moy G.W."/>
            <person name="Vacquier V.D."/>
        </authorList>
    </citation>
    <scope>NUCLEOTIDE SEQUENCE [LARGE SCALE GENOMIC DNA]</scope>
    <source>
        <strain evidence="1 2">DSM 7027</strain>
    </source>
</reference>
<dbReference type="Proteomes" id="UP000186895">
    <property type="component" value="Unassembled WGS sequence"/>
</dbReference>
<dbReference type="AlphaFoldDB" id="A0A1N6V9V3"/>
<dbReference type="PROSITE" id="PS51257">
    <property type="entry name" value="PROKAR_LIPOPROTEIN"/>
    <property type="match status" value="1"/>
</dbReference>